<dbReference type="Proteomes" id="UP000182409">
    <property type="component" value="Unassembled WGS sequence"/>
</dbReference>
<dbReference type="FunFam" id="1.10.10.10:FF:000001">
    <property type="entry name" value="LysR family transcriptional regulator"/>
    <property type="match status" value="1"/>
</dbReference>
<dbReference type="Pfam" id="PF00126">
    <property type="entry name" value="HTH_1"/>
    <property type="match status" value="1"/>
</dbReference>
<keyword evidence="4" id="KW-0804">Transcription</keyword>
<dbReference type="SUPFAM" id="SSF46785">
    <property type="entry name" value="Winged helix' DNA-binding domain"/>
    <property type="match status" value="1"/>
</dbReference>
<dbReference type="Pfam" id="PF03466">
    <property type="entry name" value="LysR_substrate"/>
    <property type="match status" value="1"/>
</dbReference>
<dbReference type="Gene3D" id="3.40.190.10">
    <property type="entry name" value="Periplasmic binding protein-like II"/>
    <property type="match status" value="2"/>
</dbReference>
<dbReference type="PANTHER" id="PTHR30346">
    <property type="entry name" value="TRANSCRIPTIONAL DUAL REGULATOR HCAR-RELATED"/>
    <property type="match status" value="1"/>
</dbReference>
<organism evidence="6 7">
    <name type="scientific">Terriglobus roseus</name>
    <dbReference type="NCBI Taxonomy" id="392734"/>
    <lineage>
        <taxon>Bacteria</taxon>
        <taxon>Pseudomonadati</taxon>
        <taxon>Acidobacteriota</taxon>
        <taxon>Terriglobia</taxon>
        <taxon>Terriglobales</taxon>
        <taxon>Acidobacteriaceae</taxon>
        <taxon>Terriglobus</taxon>
    </lineage>
</organism>
<sequence>MNAEIELRHLRYFTAVAEELHFGRAAKRLYLAQPALSQQIRKLEEIVGAPLFLRTSRSVTLTAAGEIFLERSRRTLRSVQHDVEEARSIGRGESGSLNVGFIGSGMLGSLPAVLQGYRAAYPRVQLQLHESFTSRVVTGLTSGVLDAGLLRDSDPHPDLHTEVLFSERFIAVLPADHPRATQRSIAATALRNEPFVFHSRAAGALAWDKPLSMCGEAGFFPRVVQEASNWLSILQLIAVGFGVSIAPECVRSVAMEGVVCLPLRGATEVSHVELAHRKGETRPIVQAFAQIARKIAGARND</sequence>
<evidence type="ECO:0000256" key="1">
    <source>
        <dbReference type="ARBA" id="ARBA00009437"/>
    </source>
</evidence>
<evidence type="ECO:0000313" key="7">
    <source>
        <dbReference type="Proteomes" id="UP000182409"/>
    </source>
</evidence>
<dbReference type="RefSeq" id="WP_074652317.1">
    <property type="nucleotide sequence ID" value="NZ_FNSD01000001.1"/>
</dbReference>
<dbReference type="PROSITE" id="PS50931">
    <property type="entry name" value="HTH_LYSR"/>
    <property type="match status" value="1"/>
</dbReference>
<dbReference type="EMBL" id="FNSD01000001">
    <property type="protein sequence ID" value="SEB46211.1"/>
    <property type="molecule type" value="Genomic_DNA"/>
</dbReference>
<dbReference type="InterPro" id="IPR005119">
    <property type="entry name" value="LysR_subst-bd"/>
</dbReference>
<evidence type="ECO:0000256" key="4">
    <source>
        <dbReference type="ARBA" id="ARBA00023163"/>
    </source>
</evidence>
<dbReference type="AlphaFoldDB" id="A0A1H4JIU1"/>
<evidence type="ECO:0000313" key="6">
    <source>
        <dbReference type="EMBL" id="SEB46211.1"/>
    </source>
</evidence>
<gene>
    <name evidence="6" type="ORF">SAMN05443244_0644</name>
</gene>
<accession>A0A1H4JIU1</accession>
<keyword evidence="2" id="KW-0805">Transcription regulation</keyword>
<dbReference type="PRINTS" id="PR00039">
    <property type="entry name" value="HTHLYSR"/>
</dbReference>
<keyword evidence="3" id="KW-0238">DNA-binding</keyword>
<dbReference type="CDD" id="cd08414">
    <property type="entry name" value="PBP2_LTTR_aromatics_like"/>
    <property type="match status" value="1"/>
</dbReference>
<dbReference type="GO" id="GO:0032993">
    <property type="term" value="C:protein-DNA complex"/>
    <property type="evidence" value="ECO:0007669"/>
    <property type="project" value="TreeGrafter"/>
</dbReference>
<dbReference type="OrthoDB" id="9803735at2"/>
<evidence type="ECO:0000256" key="3">
    <source>
        <dbReference type="ARBA" id="ARBA00023125"/>
    </source>
</evidence>
<name>A0A1H4JIU1_9BACT</name>
<dbReference type="InterPro" id="IPR000847">
    <property type="entry name" value="LysR_HTH_N"/>
</dbReference>
<evidence type="ECO:0000256" key="2">
    <source>
        <dbReference type="ARBA" id="ARBA00023015"/>
    </source>
</evidence>
<dbReference type="Gene3D" id="1.10.10.10">
    <property type="entry name" value="Winged helix-like DNA-binding domain superfamily/Winged helix DNA-binding domain"/>
    <property type="match status" value="1"/>
</dbReference>
<feature type="domain" description="HTH lysR-type" evidence="5">
    <location>
        <begin position="5"/>
        <end position="62"/>
    </location>
</feature>
<dbReference type="InterPro" id="IPR036388">
    <property type="entry name" value="WH-like_DNA-bd_sf"/>
</dbReference>
<dbReference type="InterPro" id="IPR036390">
    <property type="entry name" value="WH_DNA-bd_sf"/>
</dbReference>
<reference evidence="6 7" key="1">
    <citation type="submission" date="2016-10" db="EMBL/GenBank/DDBJ databases">
        <authorList>
            <person name="de Groot N.N."/>
        </authorList>
    </citation>
    <scope>NUCLEOTIDE SEQUENCE [LARGE SCALE GENOMIC DNA]</scope>
    <source>
        <strain evidence="6 7">AB35.6</strain>
    </source>
</reference>
<dbReference type="SUPFAM" id="SSF53850">
    <property type="entry name" value="Periplasmic binding protein-like II"/>
    <property type="match status" value="1"/>
</dbReference>
<proteinExistence type="inferred from homology"/>
<protein>
    <submittedName>
        <fullName evidence="6">Transcriptional regulator, LysR family</fullName>
    </submittedName>
</protein>
<evidence type="ECO:0000259" key="5">
    <source>
        <dbReference type="PROSITE" id="PS50931"/>
    </source>
</evidence>
<dbReference type="GO" id="GO:0003677">
    <property type="term" value="F:DNA binding"/>
    <property type="evidence" value="ECO:0007669"/>
    <property type="project" value="UniProtKB-KW"/>
</dbReference>
<dbReference type="GO" id="GO:0003700">
    <property type="term" value="F:DNA-binding transcription factor activity"/>
    <property type="evidence" value="ECO:0007669"/>
    <property type="project" value="InterPro"/>
</dbReference>
<dbReference type="PANTHER" id="PTHR30346:SF17">
    <property type="entry name" value="LYSR FAMILY TRANSCRIPTIONAL REGULATOR"/>
    <property type="match status" value="1"/>
</dbReference>
<comment type="similarity">
    <text evidence="1">Belongs to the LysR transcriptional regulatory family.</text>
</comment>